<proteinExistence type="predicted"/>
<evidence type="ECO:0000259" key="4">
    <source>
        <dbReference type="PROSITE" id="PS51334"/>
    </source>
</evidence>
<dbReference type="InterPro" id="IPR038937">
    <property type="entry name" value="RopGEF"/>
</dbReference>
<sequence length="249" mass="27717">MAMNAHILTEMEIPESYIDALPKNGRASLGDSIYKNITVDAFDPDNFLLAMDLSSQQKIVDLKNKMEASVVIWRRKMTNKDGKSGWGSGVSIEKREQFEDRAETILLILKHRYPGIPQSALERSKIENNQDIGRAILECYSRILVSLANKVMSRIEDVMHADNVVKNPSGDLKRNSIKDWTSGKFPTVKEEVEKLMSNANNAPAPMTLSEFKSHAENQGSESTATLGKQSSAANSKKLSYLEKLENIGA</sequence>
<dbReference type="GO" id="GO:0005085">
    <property type="term" value="F:guanyl-nucleotide exchange factor activity"/>
    <property type="evidence" value="ECO:0007669"/>
    <property type="project" value="UniProtKB-UniRule"/>
</dbReference>
<dbReference type="InterPro" id="IPR005512">
    <property type="entry name" value="PRONE_dom"/>
</dbReference>
<dbReference type="PANTHER" id="PTHR33101:SF79">
    <property type="entry name" value="PRONE DOMAIN-CONTAINING PROTEIN"/>
    <property type="match status" value="1"/>
</dbReference>
<reference evidence="5 6" key="1">
    <citation type="submission" date="2024-04" db="EMBL/GenBank/DDBJ databases">
        <title>The reference genome of an endangered Asteraceae, Deinandra increscens subsp. villosa, native to the Central Coast of California.</title>
        <authorList>
            <person name="Guilliams M."/>
            <person name="Hasenstab-Lehman K."/>
            <person name="Meyer R."/>
            <person name="Mcevoy S."/>
        </authorList>
    </citation>
    <scope>NUCLEOTIDE SEQUENCE [LARGE SCALE GENOMIC DNA]</scope>
    <source>
        <tissue evidence="5">Leaf</tissue>
    </source>
</reference>
<evidence type="ECO:0000256" key="1">
    <source>
        <dbReference type="ARBA" id="ARBA00022658"/>
    </source>
</evidence>
<name>A0AAP0GZB1_9ASTR</name>
<evidence type="ECO:0000313" key="5">
    <source>
        <dbReference type="EMBL" id="KAK9066087.1"/>
    </source>
</evidence>
<dbReference type="PROSITE" id="PS51334">
    <property type="entry name" value="PRONE"/>
    <property type="match status" value="1"/>
</dbReference>
<evidence type="ECO:0000256" key="3">
    <source>
        <dbReference type="SAM" id="MobiDB-lite"/>
    </source>
</evidence>
<dbReference type="FunFam" id="1.20.58.1310:FF:000001">
    <property type="entry name" value="Rop guanine nucleotide exchange factor 9"/>
    <property type="match status" value="1"/>
</dbReference>
<accession>A0AAP0GZB1</accession>
<gene>
    <name evidence="5" type="ORF">SSX86_015489</name>
</gene>
<evidence type="ECO:0000313" key="6">
    <source>
        <dbReference type="Proteomes" id="UP001408789"/>
    </source>
</evidence>
<dbReference type="AlphaFoldDB" id="A0AAP0GZB1"/>
<keyword evidence="6" id="KW-1185">Reference proteome</keyword>
<feature type="compositionally biased region" description="Polar residues" evidence="3">
    <location>
        <begin position="216"/>
        <end position="235"/>
    </location>
</feature>
<comment type="caution">
    <text evidence="5">The sequence shown here is derived from an EMBL/GenBank/DDBJ whole genome shotgun (WGS) entry which is preliminary data.</text>
</comment>
<dbReference type="Proteomes" id="UP001408789">
    <property type="component" value="Unassembled WGS sequence"/>
</dbReference>
<feature type="region of interest" description="Disordered" evidence="3">
    <location>
        <begin position="212"/>
        <end position="235"/>
    </location>
</feature>
<dbReference type="EMBL" id="JBCNJP010000016">
    <property type="protein sequence ID" value="KAK9066087.1"/>
    <property type="molecule type" value="Genomic_DNA"/>
</dbReference>
<protein>
    <recommendedName>
        <fullName evidence="4">PRONE domain-containing protein</fullName>
    </recommendedName>
</protein>
<dbReference type="PANTHER" id="PTHR33101">
    <property type="entry name" value="ROP GUANINE NUCLEOTIDE EXCHANGE FACTOR 1"/>
    <property type="match status" value="1"/>
</dbReference>
<organism evidence="5 6">
    <name type="scientific">Deinandra increscens subsp. villosa</name>
    <dbReference type="NCBI Taxonomy" id="3103831"/>
    <lineage>
        <taxon>Eukaryota</taxon>
        <taxon>Viridiplantae</taxon>
        <taxon>Streptophyta</taxon>
        <taxon>Embryophyta</taxon>
        <taxon>Tracheophyta</taxon>
        <taxon>Spermatophyta</taxon>
        <taxon>Magnoliopsida</taxon>
        <taxon>eudicotyledons</taxon>
        <taxon>Gunneridae</taxon>
        <taxon>Pentapetalae</taxon>
        <taxon>asterids</taxon>
        <taxon>campanulids</taxon>
        <taxon>Asterales</taxon>
        <taxon>Asteraceae</taxon>
        <taxon>Asteroideae</taxon>
        <taxon>Heliantheae alliance</taxon>
        <taxon>Madieae</taxon>
        <taxon>Madiinae</taxon>
        <taxon>Deinandra</taxon>
    </lineage>
</organism>
<evidence type="ECO:0000256" key="2">
    <source>
        <dbReference type="PROSITE-ProRule" id="PRU00663"/>
    </source>
</evidence>
<keyword evidence="1 2" id="KW-0344">Guanine-nucleotide releasing factor</keyword>
<feature type="domain" description="PRONE" evidence="4">
    <location>
        <begin position="1"/>
        <end position="172"/>
    </location>
</feature>
<dbReference type="Pfam" id="PF03759">
    <property type="entry name" value="PRONE"/>
    <property type="match status" value="1"/>
</dbReference>
<dbReference type="Gene3D" id="1.20.58.1310">
    <property type="entry name" value="PRONE domain, subdomain 2"/>
    <property type="match status" value="1"/>
</dbReference>
<dbReference type="Gene3D" id="1.20.58.2010">
    <property type="entry name" value="PRONE domain, subdomain 1"/>
    <property type="match status" value="1"/>
</dbReference>